<reference evidence="2 3" key="1">
    <citation type="journal article" date="2016" name="Nat. Commun.">
        <title>Thousands of microbial genomes shed light on interconnected biogeochemical processes in an aquifer system.</title>
        <authorList>
            <person name="Anantharaman K."/>
            <person name="Brown C.T."/>
            <person name="Hug L.A."/>
            <person name="Sharon I."/>
            <person name="Castelle C.J."/>
            <person name="Probst A.J."/>
            <person name="Thomas B.C."/>
            <person name="Singh A."/>
            <person name="Wilkins M.J."/>
            <person name="Karaoz U."/>
            <person name="Brodie E.L."/>
            <person name="Williams K.H."/>
            <person name="Hubbard S.S."/>
            <person name="Banfield J.F."/>
        </authorList>
    </citation>
    <scope>NUCLEOTIDE SEQUENCE [LARGE SCALE GENOMIC DNA]</scope>
</reference>
<organism evidence="2 3">
    <name type="scientific">Candidatus Curtissbacteria bacterium RIFCSPHIGHO2_02_FULL_40_16b</name>
    <dbReference type="NCBI Taxonomy" id="1797714"/>
    <lineage>
        <taxon>Bacteria</taxon>
        <taxon>Candidatus Curtissiibacteriota</taxon>
    </lineage>
</organism>
<dbReference type="GO" id="GO:0004222">
    <property type="term" value="F:metalloendopeptidase activity"/>
    <property type="evidence" value="ECO:0007669"/>
    <property type="project" value="TreeGrafter"/>
</dbReference>
<feature type="domain" description="M23ase beta-sheet core" evidence="1">
    <location>
        <begin position="162"/>
        <end position="258"/>
    </location>
</feature>
<dbReference type="EMBL" id="MFBD01000030">
    <property type="protein sequence ID" value="OGD88383.1"/>
    <property type="molecule type" value="Genomic_DNA"/>
</dbReference>
<evidence type="ECO:0000313" key="2">
    <source>
        <dbReference type="EMBL" id="OGD88383.1"/>
    </source>
</evidence>
<dbReference type="CDD" id="cd12797">
    <property type="entry name" value="M23_peptidase"/>
    <property type="match status" value="1"/>
</dbReference>
<comment type="caution">
    <text evidence="2">The sequence shown here is derived from an EMBL/GenBank/DDBJ whole genome shotgun (WGS) entry which is preliminary data.</text>
</comment>
<gene>
    <name evidence="2" type="ORF">A3D04_02830</name>
</gene>
<sequence>MYLKNLEVPDIYPARFAGLVRKILTAHIPTGKLGNVVDSISKAKCVQIASGLARMDAIPGVSLVSKHSYRFIREQIAIRPRARLAAISVLILALALVAANRGVDELRSKKPEIKVNGQAILVAEARPIDEEARIDSEIGYKESPFDFKMPVQGYISQGYHGGHRAIDIASGRVGVPIVALGDGRVEFAGYLADGKGNVIIVDHGDGLKSLYAHMDKIMVGVGSQVDSSTALGTVGLTGRTTGAHVHLEIYDNGIAVDPEKVLPEADNPLGLVPKAQPSDG</sequence>
<evidence type="ECO:0000313" key="3">
    <source>
        <dbReference type="Proteomes" id="UP000177369"/>
    </source>
</evidence>
<dbReference type="STRING" id="1797714.A3D04_02830"/>
<protein>
    <recommendedName>
        <fullName evidence="1">M23ase beta-sheet core domain-containing protein</fullName>
    </recommendedName>
</protein>
<dbReference type="InterPro" id="IPR011055">
    <property type="entry name" value="Dup_hybrid_motif"/>
</dbReference>
<dbReference type="Pfam" id="PF01551">
    <property type="entry name" value="Peptidase_M23"/>
    <property type="match status" value="1"/>
</dbReference>
<dbReference type="InterPro" id="IPR016047">
    <property type="entry name" value="M23ase_b-sheet_dom"/>
</dbReference>
<dbReference type="PANTHER" id="PTHR21666">
    <property type="entry name" value="PEPTIDASE-RELATED"/>
    <property type="match status" value="1"/>
</dbReference>
<name>A0A1F5G917_9BACT</name>
<proteinExistence type="predicted"/>
<dbReference type="SUPFAM" id="SSF51261">
    <property type="entry name" value="Duplicated hybrid motif"/>
    <property type="match status" value="1"/>
</dbReference>
<dbReference type="Proteomes" id="UP000177369">
    <property type="component" value="Unassembled WGS sequence"/>
</dbReference>
<dbReference type="Gene3D" id="2.70.70.10">
    <property type="entry name" value="Glucose Permease (Domain IIA)"/>
    <property type="match status" value="1"/>
</dbReference>
<evidence type="ECO:0000259" key="1">
    <source>
        <dbReference type="Pfam" id="PF01551"/>
    </source>
</evidence>
<accession>A0A1F5G917</accession>
<dbReference type="InterPro" id="IPR050570">
    <property type="entry name" value="Cell_wall_metabolism_enzyme"/>
</dbReference>
<dbReference type="PANTHER" id="PTHR21666:SF270">
    <property type="entry name" value="MUREIN HYDROLASE ACTIVATOR ENVC"/>
    <property type="match status" value="1"/>
</dbReference>
<dbReference type="AlphaFoldDB" id="A0A1F5G917"/>